<evidence type="ECO:0000256" key="8">
    <source>
        <dbReference type="ARBA" id="ARBA00023136"/>
    </source>
</evidence>
<dbReference type="GO" id="GO:0015979">
    <property type="term" value="P:photosynthesis"/>
    <property type="evidence" value="ECO:0007669"/>
    <property type="project" value="UniProtKB-UniRule"/>
</dbReference>
<gene>
    <name evidence="11" type="primary">psaL</name>
    <name evidence="13" type="ORF">IQ249_06795</name>
</gene>
<organism evidence="13 14">
    <name type="scientific">Lusitaniella coriacea LEGE 07157</name>
    <dbReference type="NCBI Taxonomy" id="945747"/>
    <lineage>
        <taxon>Bacteria</taxon>
        <taxon>Bacillati</taxon>
        <taxon>Cyanobacteriota</taxon>
        <taxon>Cyanophyceae</taxon>
        <taxon>Spirulinales</taxon>
        <taxon>Lusitaniellaceae</taxon>
        <taxon>Lusitaniella</taxon>
    </lineage>
</organism>
<evidence type="ECO:0000313" key="14">
    <source>
        <dbReference type="Proteomes" id="UP000654482"/>
    </source>
</evidence>
<dbReference type="Pfam" id="PF02605">
    <property type="entry name" value="PsaL"/>
    <property type="match status" value="1"/>
</dbReference>
<keyword evidence="7 11" id="KW-1133">Transmembrane helix</keyword>
<keyword evidence="14" id="KW-1185">Reference proteome</keyword>
<accession>A0A8J7DVS7</accession>
<protein>
    <recommendedName>
        <fullName evidence="3 11">Photosystem I reaction center subunit XI</fullName>
    </recommendedName>
    <alternativeName>
        <fullName evidence="9 11">PSI subunit V</fullName>
    </alternativeName>
    <alternativeName>
        <fullName evidence="10 11">PSI-L</fullName>
    </alternativeName>
</protein>
<evidence type="ECO:0000256" key="6">
    <source>
        <dbReference type="ARBA" id="ARBA00022836"/>
    </source>
</evidence>
<dbReference type="RefSeq" id="WP_194028697.1">
    <property type="nucleotide sequence ID" value="NZ_JADEWZ010000008.1"/>
</dbReference>
<dbReference type="EMBL" id="JADEWZ010000008">
    <property type="protein sequence ID" value="MBE9115601.1"/>
    <property type="molecule type" value="Genomic_DNA"/>
</dbReference>
<dbReference type="Gene3D" id="1.20.1240.10">
    <property type="entry name" value="Photosystem I PsaL, reaction centre subunit XI"/>
    <property type="match status" value="1"/>
</dbReference>
<dbReference type="GO" id="GO:0009538">
    <property type="term" value="C:photosystem I reaction center"/>
    <property type="evidence" value="ECO:0007669"/>
    <property type="project" value="InterPro"/>
</dbReference>
<feature type="transmembrane region" description="Helical" evidence="11">
    <location>
        <begin position="136"/>
        <end position="161"/>
    </location>
</feature>
<evidence type="ECO:0000259" key="12">
    <source>
        <dbReference type="Pfam" id="PF02605"/>
    </source>
</evidence>
<reference evidence="13" key="1">
    <citation type="submission" date="2020-10" db="EMBL/GenBank/DDBJ databases">
        <authorList>
            <person name="Castelo-Branco R."/>
            <person name="Eusebio N."/>
            <person name="Adriana R."/>
            <person name="Vieira A."/>
            <person name="Brugerolle De Fraissinette N."/>
            <person name="Rezende De Castro R."/>
            <person name="Schneider M.P."/>
            <person name="Vasconcelos V."/>
            <person name="Leao P.N."/>
        </authorList>
    </citation>
    <scope>NUCLEOTIDE SEQUENCE</scope>
    <source>
        <strain evidence="13">LEGE 07157</strain>
    </source>
</reference>
<evidence type="ECO:0000256" key="1">
    <source>
        <dbReference type="ARBA" id="ARBA00004141"/>
    </source>
</evidence>
<dbReference type="PANTHER" id="PTHR34803:SF2">
    <property type="entry name" value="PHOTOSYSTEM I REACTION CENTER SUBUNIT XI, CHLOROPLASTIC"/>
    <property type="match status" value="1"/>
</dbReference>
<evidence type="ECO:0000256" key="5">
    <source>
        <dbReference type="ARBA" id="ARBA00022692"/>
    </source>
</evidence>
<dbReference type="InterPro" id="IPR003757">
    <property type="entry name" value="PSI_PsaL"/>
</dbReference>
<dbReference type="InterPro" id="IPR036592">
    <property type="entry name" value="PSI_PsaL_sf"/>
</dbReference>
<evidence type="ECO:0000256" key="2">
    <source>
        <dbReference type="ARBA" id="ARBA00008820"/>
    </source>
</evidence>
<dbReference type="AlphaFoldDB" id="A0A8J7DVS7"/>
<keyword evidence="5 11" id="KW-0812">Transmembrane</keyword>
<name>A0A8J7DVS7_9CYAN</name>
<keyword evidence="6 11" id="KW-0603">Photosystem I</keyword>
<keyword evidence="4 11" id="KW-0602">Photosynthesis</keyword>
<comment type="similarity">
    <text evidence="2 11">Belongs to the PsaL family.</text>
</comment>
<evidence type="ECO:0000256" key="4">
    <source>
        <dbReference type="ARBA" id="ARBA00022531"/>
    </source>
</evidence>
<evidence type="ECO:0000313" key="13">
    <source>
        <dbReference type="EMBL" id="MBE9115601.1"/>
    </source>
</evidence>
<dbReference type="HAMAP" id="MF_00447">
    <property type="entry name" value="PSI_PsaL"/>
    <property type="match status" value="1"/>
</dbReference>
<keyword evidence="11" id="KW-0793">Thylakoid</keyword>
<proteinExistence type="inferred from homology"/>
<dbReference type="GO" id="GO:0031676">
    <property type="term" value="C:plasma membrane-derived thylakoid membrane"/>
    <property type="evidence" value="ECO:0007669"/>
    <property type="project" value="UniProtKB-SubCell"/>
</dbReference>
<comment type="subcellular location">
    <subcellularLocation>
        <location evidence="11">Cellular thylakoid membrane</location>
        <topology evidence="11">Multi-pass membrane protein</topology>
    </subcellularLocation>
    <subcellularLocation>
        <location evidence="1">Membrane</location>
        <topology evidence="1">Multi-pass membrane protein</topology>
    </subcellularLocation>
</comment>
<evidence type="ECO:0000256" key="7">
    <source>
        <dbReference type="ARBA" id="ARBA00022989"/>
    </source>
</evidence>
<evidence type="ECO:0000256" key="10">
    <source>
        <dbReference type="ARBA" id="ARBA00033437"/>
    </source>
</evidence>
<feature type="domain" description="Photosystem I PsaL reaction centre subunit XI" evidence="12">
    <location>
        <begin position="5"/>
        <end position="154"/>
    </location>
</feature>
<comment type="caution">
    <text evidence="13">The sequence shown here is derived from an EMBL/GenBank/DDBJ whole genome shotgun (WGS) entry which is preliminary data.</text>
</comment>
<keyword evidence="8 11" id="KW-0472">Membrane</keyword>
<sequence>MTNQVVKPYKGDPFTGHLATPISASGFTQAFIGNLPAYRKGVSPLIRGLEVGLAHGYFLAGPWTVFGPLRDYEGAAALGGLIPAVAMIMLATACLSAYGLVTFSDDDSKADYFKSNPDAPENLQTGSGWGQFTGGFFIGAMGGAFVAYFLLANFAGVDAIFRGLVN</sequence>
<dbReference type="InterPro" id="IPR022980">
    <property type="entry name" value="PSI_suXI"/>
</dbReference>
<feature type="transmembrane region" description="Helical" evidence="11">
    <location>
        <begin position="76"/>
        <end position="101"/>
    </location>
</feature>
<evidence type="ECO:0000256" key="3">
    <source>
        <dbReference type="ARBA" id="ARBA00019514"/>
    </source>
</evidence>
<dbReference type="Proteomes" id="UP000654482">
    <property type="component" value="Unassembled WGS sequence"/>
</dbReference>
<dbReference type="PANTHER" id="PTHR34803">
    <property type="entry name" value="PHOTOSYSTEM I REACTION CENTER SUBUNIT XI, CHLOROPLASTIC"/>
    <property type="match status" value="1"/>
</dbReference>
<evidence type="ECO:0000256" key="11">
    <source>
        <dbReference type="HAMAP-Rule" id="MF_00447"/>
    </source>
</evidence>
<dbReference type="SUPFAM" id="SSF81568">
    <property type="entry name" value="Photosystem I reaction center subunit XI, PsaL"/>
    <property type="match status" value="1"/>
</dbReference>
<evidence type="ECO:0000256" key="9">
    <source>
        <dbReference type="ARBA" id="ARBA00032768"/>
    </source>
</evidence>
<dbReference type="NCBIfam" id="NF001926">
    <property type="entry name" value="PRK00704.1-3"/>
    <property type="match status" value="1"/>
</dbReference>